<dbReference type="SUPFAM" id="SSF55681">
    <property type="entry name" value="Class II aaRS and biotin synthetases"/>
    <property type="match status" value="1"/>
</dbReference>
<dbReference type="InterPro" id="IPR045864">
    <property type="entry name" value="aa-tRNA-synth_II/BPL/LPL"/>
</dbReference>
<evidence type="ECO:0000256" key="3">
    <source>
        <dbReference type="ARBA" id="ARBA00022840"/>
    </source>
</evidence>
<keyword evidence="2" id="KW-0547">Nucleotide-binding</keyword>
<dbReference type="PANTHER" id="PTHR42918">
    <property type="entry name" value="LYSYL-TRNA SYNTHETASE"/>
    <property type="match status" value="1"/>
</dbReference>
<dbReference type="InterPro" id="IPR004364">
    <property type="entry name" value="Aa-tRNA-synt_II"/>
</dbReference>
<evidence type="ECO:0000256" key="2">
    <source>
        <dbReference type="ARBA" id="ARBA00022741"/>
    </source>
</evidence>
<name>A0A875S0E9_EENNA</name>
<dbReference type="SUPFAM" id="SSF50249">
    <property type="entry name" value="Nucleic acid-binding proteins"/>
    <property type="match status" value="1"/>
</dbReference>
<evidence type="ECO:0000259" key="7">
    <source>
        <dbReference type="PROSITE" id="PS50862"/>
    </source>
</evidence>
<accession>A0A875S0E9</accession>
<evidence type="ECO:0000256" key="4">
    <source>
        <dbReference type="ARBA" id="ARBA00023146"/>
    </source>
</evidence>
<keyword evidence="3" id="KW-0067">ATP-binding</keyword>
<dbReference type="InterPro" id="IPR012340">
    <property type="entry name" value="NA-bd_OB-fold"/>
</dbReference>
<organism evidence="8 9">
    <name type="scientific">Eeniella nana</name>
    <name type="common">Yeast</name>
    <name type="synonym">Brettanomyces nanus</name>
    <dbReference type="NCBI Taxonomy" id="13502"/>
    <lineage>
        <taxon>Eukaryota</taxon>
        <taxon>Fungi</taxon>
        <taxon>Dikarya</taxon>
        <taxon>Ascomycota</taxon>
        <taxon>Saccharomycotina</taxon>
        <taxon>Pichiomycetes</taxon>
        <taxon>Pichiales</taxon>
        <taxon>Pichiaceae</taxon>
        <taxon>Brettanomyces</taxon>
    </lineage>
</organism>
<dbReference type="CDD" id="cd04322">
    <property type="entry name" value="LysRS_N"/>
    <property type="match status" value="1"/>
</dbReference>
<keyword evidence="9" id="KW-1185">Reference proteome</keyword>
<dbReference type="InterPro" id="IPR044136">
    <property type="entry name" value="Lys-tRNA-ligase_II_N"/>
</dbReference>
<dbReference type="Pfam" id="PF00152">
    <property type="entry name" value="tRNA-synt_2"/>
    <property type="match status" value="1"/>
</dbReference>
<dbReference type="InterPro" id="IPR018149">
    <property type="entry name" value="Lys-tRNA-synth_II_C"/>
</dbReference>
<evidence type="ECO:0000256" key="6">
    <source>
        <dbReference type="SAM" id="MobiDB-lite"/>
    </source>
</evidence>
<dbReference type="PROSITE" id="PS50862">
    <property type="entry name" value="AA_TRNA_LIGASE_II"/>
    <property type="match status" value="1"/>
</dbReference>
<dbReference type="AlphaFoldDB" id="A0A875S0E9"/>
<protein>
    <recommendedName>
        <fullName evidence="5">Lysyl-tRNA synthetase</fullName>
    </recommendedName>
</protein>
<reference evidence="8" key="1">
    <citation type="submission" date="2020-10" db="EMBL/GenBank/DDBJ databases">
        <authorList>
            <person name="Roach M.J.R."/>
        </authorList>
    </citation>
    <scope>NUCLEOTIDE SEQUENCE</scope>
    <source>
        <strain evidence="8">CBS 1945</strain>
    </source>
</reference>
<dbReference type="OrthoDB" id="21243at2759"/>
<dbReference type="PANTHER" id="PTHR42918:SF5">
    <property type="entry name" value="LYSINE--TRNA LIGASE, MITOCHONDRIAL"/>
    <property type="match status" value="1"/>
</dbReference>
<evidence type="ECO:0000256" key="5">
    <source>
        <dbReference type="ARBA" id="ARBA00030563"/>
    </source>
</evidence>
<evidence type="ECO:0000313" key="9">
    <source>
        <dbReference type="Proteomes" id="UP000662931"/>
    </source>
</evidence>
<dbReference type="GO" id="GO:0070154">
    <property type="term" value="P:mitochondrial lysyl-tRNA aminoacylation"/>
    <property type="evidence" value="ECO:0007669"/>
    <property type="project" value="TreeGrafter"/>
</dbReference>
<dbReference type="Gene3D" id="3.30.930.10">
    <property type="entry name" value="Bira Bifunctional Protein, Domain 2"/>
    <property type="match status" value="1"/>
</dbReference>
<evidence type="ECO:0000256" key="1">
    <source>
        <dbReference type="ARBA" id="ARBA00022598"/>
    </source>
</evidence>
<dbReference type="GO" id="GO:0004824">
    <property type="term" value="F:lysine-tRNA ligase activity"/>
    <property type="evidence" value="ECO:0007669"/>
    <property type="project" value="InterPro"/>
</dbReference>
<dbReference type="EMBL" id="CP064812">
    <property type="protein sequence ID" value="QPG73795.1"/>
    <property type="molecule type" value="Genomic_DNA"/>
</dbReference>
<dbReference type="PRINTS" id="PR00982">
    <property type="entry name" value="TRNASYNTHLYS"/>
</dbReference>
<keyword evidence="4" id="KW-0030">Aminoacyl-tRNA synthetase</keyword>
<proteinExistence type="predicted"/>
<dbReference type="Proteomes" id="UP000662931">
    <property type="component" value="Chromosome 1"/>
</dbReference>
<dbReference type="InterPro" id="IPR006195">
    <property type="entry name" value="aa-tRNA-synth_II"/>
</dbReference>
<evidence type="ECO:0000313" key="8">
    <source>
        <dbReference type="EMBL" id="QPG73795.1"/>
    </source>
</evidence>
<dbReference type="GeneID" id="62194510"/>
<dbReference type="Gene3D" id="2.40.50.140">
    <property type="entry name" value="Nucleic acid-binding proteins"/>
    <property type="match status" value="1"/>
</dbReference>
<dbReference type="GO" id="GO:0000049">
    <property type="term" value="F:tRNA binding"/>
    <property type="evidence" value="ECO:0007669"/>
    <property type="project" value="TreeGrafter"/>
</dbReference>
<feature type="domain" description="Aminoacyl-transfer RNA synthetases class-II family profile" evidence="7">
    <location>
        <begin position="222"/>
        <end position="544"/>
    </location>
</feature>
<gene>
    <name evidence="8" type="ORF">FOA43_001109</name>
</gene>
<sequence length="558" mass="64000">MRPLRYTTSAASSTAGPAPGHYPAKIRDLKEDSDFAGRKKVISDLSLDCQDKKYYPRIGFLEEKLSRDLKDVKLIRIPQFRSKYESLFKETPGLHKIDDKFYIVSGKIQSIRKAGRGSFFIDLIQDYTKLQLMVHHKVMGLDKESFLEHHSRFRPGDQCICVGTPGTTRVGELSLRLIRPLELASPALHSLPPKLMDPALINRNRVVDYLVNEKSQKVILARARIISLIRLFLESRDFIEVATPVIGSGNTGANATPFVTSSVHVKQKDDESQLSQLSLRVAPELWLKRLIISGFDKIYEVGPSFRNEGIDATHNPEFTTCEFYRTFTSLDQLMEMTQKMIMGIVKDLASQPKFTICHDRSVQLINDVKQNGDVFRKIDFVSELERQTGVRLPKMNELTSVKLLSYYDMLGLERPEIISNYQLLDNLSSIYLEPLCQSCPTFIYNIPEILSPLAKSTEYISRRFELYIDGKELVNAYEEENNPFKQEAKFLTQLKLKKEFNDEESMIPDHRYTRFMEWGMPPTGGWGMGIDRLVMLLTQTERIDNVLTFGRLSDVLKQ</sequence>
<dbReference type="KEGG" id="bnn:FOA43_001109"/>
<dbReference type="RefSeq" id="XP_038777360.1">
    <property type="nucleotide sequence ID" value="XM_038921432.1"/>
</dbReference>
<feature type="region of interest" description="Disordered" evidence="6">
    <location>
        <begin position="1"/>
        <end position="23"/>
    </location>
</feature>
<keyword evidence="1" id="KW-0436">Ligase</keyword>
<dbReference type="GO" id="GO:0005524">
    <property type="term" value="F:ATP binding"/>
    <property type="evidence" value="ECO:0007669"/>
    <property type="project" value="UniProtKB-KW"/>
</dbReference>
<dbReference type="GO" id="GO:0005739">
    <property type="term" value="C:mitochondrion"/>
    <property type="evidence" value="ECO:0007669"/>
    <property type="project" value="TreeGrafter"/>
</dbReference>